<dbReference type="PROSITE" id="PS00507">
    <property type="entry name" value="NI_HGENASE_L_1"/>
    <property type="match status" value="1"/>
</dbReference>
<keyword evidence="6" id="KW-0460">Magnesium</keyword>
<proteinExistence type="inferred from homology"/>
<evidence type="ECO:0000256" key="6">
    <source>
        <dbReference type="PIRSR" id="PIRSR601501-1"/>
    </source>
</evidence>
<keyword evidence="3 6" id="KW-0533">Nickel</keyword>
<dbReference type="InterPro" id="IPR018194">
    <property type="entry name" value="Ni-dep_hyd_lsu_Ni_BS"/>
</dbReference>
<evidence type="ECO:0000256" key="4">
    <source>
        <dbReference type="ARBA" id="ARBA00022723"/>
    </source>
</evidence>
<keyword evidence="4 6" id="KW-0479">Metal-binding</keyword>
<comment type="similarity">
    <text evidence="2 7">Belongs to the [NiFe]/[NiFeSe] hydrogenase large subunit family.</text>
</comment>
<dbReference type="KEGG" id="maqe:RJ40_04300"/>
<evidence type="ECO:0000256" key="7">
    <source>
        <dbReference type="RuleBase" id="RU003896"/>
    </source>
</evidence>
<dbReference type="PROSITE" id="PS00508">
    <property type="entry name" value="NI_HGENASE_L_2"/>
    <property type="match status" value="1"/>
</dbReference>
<gene>
    <name evidence="8" type="ORF">RJ40_04300</name>
</gene>
<evidence type="ECO:0000313" key="8">
    <source>
        <dbReference type="EMBL" id="QSZ66768.1"/>
    </source>
</evidence>
<dbReference type="PANTHER" id="PTHR43600:SF2">
    <property type="entry name" value="F420-NON-REDUCING HYDROGENASE VHU SUBUNIT A"/>
    <property type="match status" value="1"/>
</dbReference>
<keyword evidence="5 7" id="KW-0560">Oxidoreductase</keyword>
<feature type="binding site" evidence="6">
    <location>
        <position position="42"/>
    </location>
    <ligand>
        <name>Mg(2+)</name>
        <dbReference type="ChEBI" id="CHEBI:18420"/>
    </ligand>
</feature>
<evidence type="ECO:0000313" key="9">
    <source>
        <dbReference type="Proteomes" id="UP001042704"/>
    </source>
</evidence>
<dbReference type="InterPro" id="IPR001501">
    <property type="entry name" value="Ni-dep_hyd_lsu"/>
</dbReference>
<dbReference type="Pfam" id="PF00374">
    <property type="entry name" value="NiFeSe_Hases"/>
    <property type="match status" value="2"/>
</dbReference>
<feature type="binding site" evidence="6">
    <location>
        <position position="387"/>
    </location>
    <ligand>
        <name>Mg(2+)</name>
        <dbReference type="ChEBI" id="CHEBI:18420"/>
    </ligand>
</feature>
<dbReference type="RefSeq" id="WP_265582135.1">
    <property type="nucleotide sequence ID" value="NZ_CP036172.1"/>
</dbReference>
<dbReference type="GeneID" id="76423556"/>
<sequence length="467" mass="49996">MTQLTISPVTRIEGHAQVRIELDDAGEVAGAHFNVVELRGFEKFLLGAAVEEAPRITPRICGICPTSHHLAAAAACDQIFGAAPPQTGKQLRDLLLAGQFIHSHALHFFMLAAPDFLLGDAPAAERNVLGLARHSPEIAKKAIEVRKLGQRITEAVGGKPIHPSNAIPGGMSMPLSEERRQTLLTSAQDGLAIAREGWETARSLMDGLDTSFGAVETSFMGMAQNGVHALSGGEVKILGPDGRETASFTGAGYLNHIEEYSQDWSYLKFCRLAGGNAYRVGPLARLNIAESMGTPEADAALAEYRGAFGRVVQAPLAYNIARYIEFLSACERAVALLEDPGITGADIRTPVEGVAANRGVGIIEAPRGTLIHDYTVDGDGMIEKCNLIVATCQNNYAMDRGVEDVARKVIKGGELTEEGSNKIEMVIRAYDPCISCATHAIGRMPMRIEVVRRTGNGCEVLDVTEVN</sequence>
<reference evidence="8" key="2">
    <citation type="submission" date="2019-02" db="EMBL/GenBank/DDBJ databases">
        <authorList>
            <person name="Chen S.-C."/>
            <person name="Chien H.-H."/>
            <person name="Lai M.-C."/>
        </authorList>
    </citation>
    <scope>NUCLEOTIDE SEQUENCE</scope>
    <source>
        <strain evidence="8">N2F9704</strain>
    </source>
</reference>
<feature type="binding site" evidence="6">
    <location>
        <position position="439"/>
    </location>
    <ligand>
        <name>Mg(2+)</name>
        <dbReference type="ChEBI" id="CHEBI:18420"/>
    </ligand>
</feature>
<evidence type="ECO:0000256" key="2">
    <source>
        <dbReference type="ARBA" id="ARBA00009292"/>
    </source>
</evidence>
<accession>A0A8A3S3P8</accession>
<evidence type="ECO:0000256" key="3">
    <source>
        <dbReference type="ARBA" id="ARBA00022596"/>
    </source>
</evidence>
<dbReference type="PANTHER" id="PTHR43600">
    <property type="entry name" value="COENZYME F420 HYDROGENASE, SUBUNIT ALPHA"/>
    <property type="match status" value="1"/>
</dbReference>
<comment type="cofactor">
    <cofactor evidence="1 6">
        <name>Ni(2+)</name>
        <dbReference type="ChEBI" id="CHEBI:49786"/>
    </cofactor>
</comment>
<dbReference type="AlphaFoldDB" id="A0A8A3S3P8"/>
<comment type="cofactor">
    <cofactor evidence="6">
        <name>Fe cation</name>
        <dbReference type="ChEBI" id="CHEBI:24875"/>
    </cofactor>
</comment>
<dbReference type="Proteomes" id="UP001042704">
    <property type="component" value="Chromosome"/>
</dbReference>
<organism evidence="8 9">
    <name type="scientific">Methanofollis aquaemaris</name>
    <dbReference type="NCBI Taxonomy" id="126734"/>
    <lineage>
        <taxon>Archaea</taxon>
        <taxon>Methanobacteriati</taxon>
        <taxon>Methanobacteriota</taxon>
        <taxon>Stenosarchaea group</taxon>
        <taxon>Methanomicrobia</taxon>
        <taxon>Methanomicrobiales</taxon>
        <taxon>Methanomicrobiaceae</taxon>
        <taxon>Methanofollis</taxon>
    </lineage>
</organism>
<protein>
    <submittedName>
        <fullName evidence="8">Ni/Fe hydrogenase subunit alpha</fullName>
    </submittedName>
</protein>
<dbReference type="InterPro" id="IPR029014">
    <property type="entry name" value="NiFe-Hase_large"/>
</dbReference>
<feature type="binding site" evidence="6">
    <location>
        <position position="436"/>
    </location>
    <ligand>
        <name>Fe cation</name>
        <dbReference type="ChEBI" id="CHEBI:24875"/>
    </ligand>
</feature>
<evidence type="ECO:0000256" key="1">
    <source>
        <dbReference type="ARBA" id="ARBA00001967"/>
    </source>
</evidence>
<feature type="binding site" evidence="6">
    <location>
        <position position="433"/>
    </location>
    <ligand>
        <name>Ni(2+)</name>
        <dbReference type="ChEBI" id="CHEBI:49786"/>
    </ligand>
</feature>
<feature type="binding site" evidence="6">
    <location>
        <position position="61"/>
    </location>
    <ligand>
        <name>Ni(2+)</name>
        <dbReference type="ChEBI" id="CHEBI:49786"/>
    </ligand>
</feature>
<name>A0A8A3S3P8_9EURY</name>
<reference evidence="8" key="1">
    <citation type="journal article" date="2001" name="Int. J. Syst. Evol. Microbiol.">
        <title>Methanofollis aquaemaris sp. nov., a methanogen isolated from an aquaculture fish pond.</title>
        <authorList>
            <person name="Lai M.C."/>
            <person name="Chen S.C."/>
        </authorList>
    </citation>
    <scope>NUCLEOTIDE SEQUENCE</scope>
    <source>
        <strain evidence="8">N2F9704</strain>
    </source>
</reference>
<dbReference type="GO" id="GO:0008901">
    <property type="term" value="F:ferredoxin hydrogenase activity"/>
    <property type="evidence" value="ECO:0007669"/>
    <property type="project" value="InterPro"/>
</dbReference>
<feature type="binding site" evidence="6">
    <location>
        <position position="64"/>
    </location>
    <ligand>
        <name>Fe cation</name>
        <dbReference type="ChEBI" id="CHEBI:24875"/>
    </ligand>
</feature>
<keyword evidence="6" id="KW-0408">Iron</keyword>
<feature type="binding site" evidence="6">
    <location>
        <position position="64"/>
    </location>
    <ligand>
        <name>Ni(2+)</name>
        <dbReference type="ChEBI" id="CHEBI:49786"/>
    </ligand>
</feature>
<dbReference type="Gene3D" id="1.10.645.10">
    <property type="entry name" value="Cytochrome-c3 Hydrogenase, chain B"/>
    <property type="match status" value="1"/>
</dbReference>
<dbReference type="SUPFAM" id="SSF56762">
    <property type="entry name" value="HydB/Nqo4-like"/>
    <property type="match status" value="1"/>
</dbReference>
<keyword evidence="9" id="KW-1185">Reference proteome</keyword>
<dbReference type="EMBL" id="CP036172">
    <property type="protein sequence ID" value="QSZ66768.1"/>
    <property type="molecule type" value="Genomic_DNA"/>
</dbReference>
<evidence type="ECO:0000256" key="5">
    <source>
        <dbReference type="ARBA" id="ARBA00023002"/>
    </source>
</evidence>
<dbReference type="GO" id="GO:0016151">
    <property type="term" value="F:nickel cation binding"/>
    <property type="evidence" value="ECO:0007669"/>
    <property type="project" value="InterPro"/>
</dbReference>